<evidence type="ECO:0000313" key="2">
    <source>
        <dbReference type="EMBL" id="CAG6601094.1"/>
    </source>
</evidence>
<reference evidence="2" key="1">
    <citation type="submission" date="2021-05" db="EMBL/GenBank/DDBJ databases">
        <authorList>
            <person name="Alioto T."/>
            <person name="Alioto T."/>
            <person name="Gomez Garrido J."/>
        </authorList>
    </citation>
    <scope>NUCLEOTIDE SEQUENCE</scope>
</reference>
<protein>
    <submittedName>
        <fullName evidence="2">(northern house mosquito) hypothetical protein</fullName>
    </submittedName>
</protein>
<feature type="transmembrane region" description="Helical" evidence="1">
    <location>
        <begin position="32"/>
        <end position="52"/>
    </location>
</feature>
<name>A0A8D8KZ41_CULPI</name>
<dbReference type="AlphaFoldDB" id="A0A8D8KZ41"/>
<keyword evidence="1" id="KW-1133">Transmembrane helix</keyword>
<sequence>MTQQLHKPEFCSNQAQVSADSSFQITHSPTQFVYTSTSITSGFVFFSFFITSTKNRTFLAPRFFSGPAKKHYRKPHTALFRQLFSGIYEKTHPHTARQSQHDLET</sequence>
<organism evidence="2">
    <name type="scientific">Culex pipiens</name>
    <name type="common">House mosquito</name>
    <dbReference type="NCBI Taxonomy" id="7175"/>
    <lineage>
        <taxon>Eukaryota</taxon>
        <taxon>Metazoa</taxon>
        <taxon>Ecdysozoa</taxon>
        <taxon>Arthropoda</taxon>
        <taxon>Hexapoda</taxon>
        <taxon>Insecta</taxon>
        <taxon>Pterygota</taxon>
        <taxon>Neoptera</taxon>
        <taxon>Endopterygota</taxon>
        <taxon>Diptera</taxon>
        <taxon>Nematocera</taxon>
        <taxon>Culicoidea</taxon>
        <taxon>Culicidae</taxon>
        <taxon>Culicinae</taxon>
        <taxon>Culicini</taxon>
        <taxon>Culex</taxon>
        <taxon>Culex</taxon>
    </lineage>
</organism>
<evidence type="ECO:0000256" key="1">
    <source>
        <dbReference type="SAM" id="Phobius"/>
    </source>
</evidence>
<dbReference type="EMBL" id="HBUE01239690">
    <property type="protein sequence ID" value="CAG6548865.1"/>
    <property type="molecule type" value="Transcribed_RNA"/>
</dbReference>
<dbReference type="EMBL" id="HBUE01239704">
    <property type="protein sequence ID" value="CAG6548868.1"/>
    <property type="molecule type" value="Transcribed_RNA"/>
</dbReference>
<keyword evidence="1" id="KW-0472">Membrane</keyword>
<accession>A0A8D8KZ41</accession>
<dbReference type="EMBL" id="HBUE01346683">
    <property type="protein sequence ID" value="CAG6601094.1"/>
    <property type="molecule type" value="Transcribed_RNA"/>
</dbReference>
<keyword evidence="1" id="KW-0812">Transmembrane</keyword>
<proteinExistence type="predicted"/>
<dbReference type="EMBL" id="HBUE01346697">
    <property type="protein sequence ID" value="CAG6601097.1"/>
    <property type="molecule type" value="Transcribed_RNA"/>
</dbReference>